<dbReference type="OrthoDB" id="9779041at2"/>
<dbReference type="InterPro" id="IPR036291">
    <property type="entry name" value="NAD(P)-bd_dom_sf"/>
</dbReference>
<dbReference type="EnsemblBacteria" id="ACO78949">
    <property type="protein sequence ID" value="ACO78949"/>
    <property type="gene ID" value="Avin_27770"/>
</dbReference>
<dbReference type="InterPro" id="IPR016040">
    <property type="entry name" value="NAD(P)-bd_dom"/>
</dbReference>
<evidence type="ECO:0000313" key="2">
    <source>
        <dbReference type="EMBL" id="ACO78949.1"/>
    </source>
</evidence>
<dbReference type="Pfam" id="PF16363">
    <property type="entry name" value="GDP_Man_Dehyd"/>
    <property type="match status" value="1"/>
</dbReference>
<evidence type="ECO:0000313" key="3">
    <source>
        <dbReference type="Proteomes" id="UP000002424"/>
    </source>
</evidence>
<dbReference type="Gene3D" id="3.90.25.10">
    <property type="entry name" value="UDP-galactose 4-epimerase, domain 1"/>
    <property type="match status" value="1"/>
</dbReference>
<dbReference type="NCBIfam" id="TIGR02622">
    <property type="entry name" value="CDP_4_6_dhtase"/>
    <property type="match status" value="1"/>
</dbReference>
<feature type="domain" description="NAD(P)-binding" evidence="1">
    <location>
        <begin position="20"/>
        <end position="285"/>
    </location>
</feature>
<accession>C1DKU7</accession>
<keyword evidence="3" id="KW-1185">Reference proteome</keyword>
<dbReference type="PANTHER" id="PTHR43000">
    <property type="entry name" value="DTDP-D-GLUCOSE 4,6-DEHYDRATASE-RELATED"/>
    <property type="match status" value="1"/>
</dbReference>
<dbReference type="SUPFAM" id="SSF51735">
    <property type="entry name" value="NAD(P)-binding Rossmann-fold domains"/>
    <property type="match status" value="1"/>
</dbReference>
<proteinExistence type="predicted"/>
<dbReference type="GeneID" id="88185903"/>
<organism evidence="2 3">
    <name type="scientific">Azotobacter vinelandii (strain DJ / ATCC BAA-1303)</name>
    <dbReference type="NCBI Taxonomy" id="322710"/>
    <lineage>
        <taxon>Bacteria</taxon>
        <taxon>Pseudomonadati</taxon>
        <taxon>Pseudomonadota</taxon>
        <taxon>Gammaproteobacteria</taxon>
        <taxon>Pseudomonadales</taxon>
        <taxon>Pseudomonadaceae</taxon>
        <taxon>Azotobacter</taxon>
    </lineage>
</organism>
<sequence>MVTSVRHAASVNFWQGKRVLLTGHTGFKGGWLALWLQRLGAVVTGIALPPQTRPNLFELARVADGMHSHFADIRDAAKLMEIVQAAQPEVVFHLAAQPLVRASYREPVATFASNVMGTVHVLDSMRGLDSVRVAVMVTTDKVYRNLEHPYPYREDDVLGGHDPYSASKAASEIVIASYRDAFLAQQGVAIASARAGNVIGGGDWSEDRLIPDALRAWQSGQLLEVRRPEAIRPWQHVLEPLSGYLVLAEMLWHEPARAGAYNFGPFTHEAATVRKVIEMAREAYGQGDVRYGYGAGCPHEAGWLALETSKTRVALGVVPCWSLAESVSRTIAWHRAQHGGADARGLCEAEIKAHETRV</sequence>
<dbReference type="HOGENOM" id="CLU_007383_1_7_6"/>
<dbReference type="AlphaFoldDB" id="C1DKU7"/>
<dbReference type="InterPro" id="IPR013445">
    <property type="entry name" value="CDP_4_6_deHydtase"/>
</dbReference>
<reference evidence="2 3" key="1">
    <citation type="journal article" date="2009" name="J. Bacteriol.">
        <title>Genome sequence of Azotobacter vinelandii, an obligate aerobe specialized to support diverse anaerobic metabolic processes.</title>
        <authorList>
            <person name="Setubal J.C."/>
            <person name="dos Santos P."/>
            <person name="Goldman B.S."/>
            <person name="Ertesvag H."/>
            <person name="Espin G."/>
            <person name="Rubio L.M."/>
            <person name="Valla S."/>
            <person name="Almeida N.F."/>
            <person name="Balasubramanian D."/>
            <person name="Cromes L."/>
            <person name="Curatti L."/>
            <person name="Du Z."/>
            <person name="Godsy E."/>
            <person name="Goodner B."/>
            <person name="Hellner-Burris K."/>
            <person name="Hernandez J.A."/>
            <person name="Houmiel K."/>
            <person name="Imperial J."/>
            <person name="Kennedy C."/>
            <person name="Larson T.J."/>
            <person name="Latreille P."/>
            <person name="Ligon L.S."/>
            <person name="Lu J."/>
            <person name="Maerk M."/>
            <person name="Miller N.M."/>
            <person name="Norton S."/>
            <person name="O'Carroll I.P."/>
            <person name="Paulsen I."/>
            <person name="Raulfs E.C."/>
            <person name="Roemer R."/>
            <person name="Rosser J."/>
            <person name="Segura D."/>
            <person name="Slater S."/>
            <person name="Stricklin S.L."/>
            <person name="Studholme D.J."/>
            <person name="Sun J."/>
            <person name="Viana C.J."/>
            <person name="Wallin E."/>
            <person name="Wang B."/>
            <person name="Wheeler C."/>
            <person name="Zhu H."/>
            <person name="Dean D.R."/>
            <person name="Dixon R."/>
            <person name="Wood D."/>
        </authorList>
    </citation>
    <scope>NUCLEOTIDE SEQUENCE [LARGE SCALE GENOMIC DNA]</scope>
    <source>
        <strain evidence="3">DJ / ATCC BAA-1303</strain>
    </source>
</reference>
<dbReference type="RefSeq" id="WP_012701337.1">
    <property type="nucleotide sequence ID" value="NC_012560.1"/>
</dbReference>
<dbReference type="Proteomes" id="UP000002424">
    <property type="component" value="Chromosome"/>
</dbReference>
<evidence type="ECO:0000259" key="1">
    <source>
        <dbReference type="Pfam" id="PF16363"/>
    </source>
</evidence>
<protein>
    <submittedName>
        <fullName evidence="2">CDP-glucose 4,6-dehydratase</fullName>
    </submittedName>
</protein>
<dbReference type="EMBL" id="CP001157">
    <property type="protein sequence ID" value="ACO78949.1"/>
    <property type="molecule type" value="Genomic_DNA"/>
</dbReference>
<dbReference type="STRING" id="322710.Avin_27770"/>
<dbReference type="KEGG" id="avn:Avin_27770"/>
<dbReference type="CDD" id="cd05252">
    <property type="entry name" value="CDP_GD_SDR_e"/>
    <property type="match status" value="1"/>
</dbReference>
<dbReference type="Gene3D" id="3.40.50.720">
    <property type="entry name" value="NAD(P)-binding Rossmann-like Domain"/>
    <property type="match status" value="1"/>
</dbReference>
<dbReference type="eggNOG" id="COG0451">
    <property type="taxonomic scope" value="Bacteria"/>
</dbReference>
<gene>
    <name evidence="2" type="primary">rfbG</name>
    <name evidence="2" type="ordered locus">Avin_27770</name>
</gene>
<name>C1DKU7_AZOVD</name>